<name>A0AA88EZC4_RHIRH</name>
<evidence type="ECO:0000313" key="2">
    <source>
        <dbReference type="EMBL" id="KAA3498033.1"/>
    </source>
</evidence>
<proteinExistence type="predicted"/>
<dbReference type="Proteomes" id="UP000473658">
    <property type="component" value="Unassembled WGS sequence"/>
</dbReference>
<accession>A0AA88EZC4</accession>
<dbReference type="SUPFAM" id="SSF53335">
    <property type="entry name" value="S-adenosyl-L-methionine-dependent methyltransferases"/>
    <property type="match status" value="1"/>
</dbReference>
<dbReference type="InterPro" id="IPR029063">
    <property type="entry name" value="SAM-dependent_MTases_sf"/>
</dbReference>
<dbReference type="PANTHER" id="PTHR43861:SF1">
    <property type="entry name" value="TRANS-ACONITATE 2-METHYLTRANSFERASE"/>
    <property type="match status" value="1"/>
</dbReference>
<keyword evidence="2" id="KW-0808">Transferase</keyword>
<dbReference type="InterPro" id="IPR013217">
    <property type="entry name" value="Methyltransf_12"/>
</dbReference>
<dbReference type="GO" id="GO:0008168">
    <property type="term" value="F:methyltransferase activity"/>
    <property type="evidence" value="ECO:0007669"/>
    <property type="project" value="UniProtKB-KW"/>
</dbReference>
<dbReference type="Gene3D" id="3.40.50.150">
    <property type="entry name" value="Vaccinia Virus protein VP39"/>
    <property type="match status" value="1"/>
</dbReference>
<reference evidence="2 3" key="1">
    <citation type="submission" date="2018-08" db="EMBL/GenBank/DDBJ databases">
        <title>Crown Gall in kiwifruit.</title>
        <authorList>
            <person name="Visnovsky S.B."/>
            <person name="Pitman A.R."/>
        </authorList>
    </citation>
    <scope>NUCLEOTIDE SEQUENCE [LARGE SCALE GENOMIC DNA]</scope>
    <source>
        <strain evidence="2 3">SBV_302_78_2</strain>
    </source>
</reference>
<dbReference type="AlphaFoldDB" id="A0AA88EZC4"/>
<gene>
    <name evidence="2" type="ORF">DXM27_23955</name>
</gene>
<dbReference type="PANTHER" id="PTHR43861">
    <property type="entry name" value="TRANS-ACONITATE 2-METHYLTRANSFERASE-RELATED"/>
    <property type="match status" value="1"/>
</dbReference>
<comment type="caution">
    <text evidence="2">The sequence shown here is derived from an EMBL/GenBank/DDBJ whole genome shotgun (WGS) entry which is preliminary data.</text>
</comment>
<feature type="domain" description="Methyltransferase type 12" evidence="1">
    <location>
        <begin position="74"/>
        <end position="168"/>
    </location>
</feature>
<keyword evidence="2" id="KW-0489">Methyltransferase</keyword>
<sequence length="266" mass="29628">MCPSVSHGGRRVQERSTRLWYFGLQGLKMVQIKLKDERGFNQVFTPVGSTPIRAYRRNSWFIAQAHRLNAKRILEIGCGTGEAAAQIAGGVDAEVVGIDISDSFLTHARNTYKAPNLRFEKLDLLGEDPQRFGKFDMIYGNGILHHLVVRLDPVLRILHSMTEPGGGLAFIEPNFLNPYCAFIFGTKIGRKWASLEPDEMAFTASGLHTTLKRAGWHDISVATKDFLVPGIPTSFVKPISAVEPLLEATFVTRWLAQSHFVTAQYA</sequence>
<evidence type="ECO:0000259" key="1">
    <source>
        <dbReference type="Pfam" id="PF08242"/>
    </source>
</evidence>
<evidence type="ECO:0000313" key="3">
    <source>
        <dbReference type="Proteomes" id="UP000473658"/>
    </source>
</evidence>
<dbReference type="CDD" id="cd02440">
    <property type="entry name" value="AdoMet_MTases"/>
    <property type="match status" value="1"/>
</dbReference>
<protein>
    <submittedName>
        <fullName evidence="2">Class I SAM-dependent methyltransferase</fullName>
    </submittedName>
</protein>
<dbReference type="EMBL" id="QRFF01000010">
    <property type="protein sequence ID" value="KAA3498033.1"/>
    <property type="molecule type" value="Genomic_DNA"/>
</dbReference>
<organism evidence="2 3">
    <name type="scientific">Rhizobium rhizogenes</name>
    <name type="common">Agrobacterium rhizogenes</name>
    <dbReference type="NCBI Taxonomy" id="359"/>
    <lineage>
        <taxon>Bacteria</taxon>
        <taxon>Pseudomonadati</taxon>
        <taxon>Pseudomonadota</taxon>
        <taxon>Alphaproteobacteria</taxon>
        <taxon>Hyphomicrobiales</taxon>
        <taxon>Rhizobiaceae</taxon>
        <taxon>Rhizobium/Agrobacterium group</taxon>
        <taxon>Rhizobium</taxon>
    </lineage>
</organism>
<dbReference type="GO" id="GO:0032259">
    <property type="term" value="P:methylation"/>
    <property type="evidence" value="ECO:0007669"/>
    <property type="project" value="UniProtKB-KW"/>
</dbReference>
<dbReference type="Pfam" id="PF08242">
    <property type="entry name" value="Methyltransf_12"/>
    <property type="match status" value="1"/>
</dbReference>